<dbReference type="OrthoDB" id="3175255at2759"/>
<keyword evidence="1" id="KW-0343">GTPase activation</keyword>
<feature type="domain" description="Rho-GAP" evidence="2">
    <location>
        <begin position="56"/>
        <end position="332"/>
    </location>
</feature>
<gene>
    <name evidence="3" type="ORF">Celaphus_00017934</name>
</gene>
<dbReference type="SUPFAM" id="SSF48350">
    <property type="entry name" value="GTPase activation domain, GAP"/>
    <property type="match status" value="1"/>
</dbReference>
<dbReference type="GO" id="GO:0007165">
    <property type="term" value="P:signal transduction"/>
    <property type="evidence" value="ECO:0007669"/>
    <property type="project" value="InterPro"/>
</dbReference>
<accession>A0A212C8G3</accession>
<proteinExistence type="predicted"/>
<evidence type="ECO:0000256" key="1">
    <source>
        <dbReference type="ARBA" id="ARBA00022468"/>
    </source>
</evidence>
<dbReference type="InterPro" id="IPR008936">
    <property type="entry name" value="Rho_GTPase_activation_prot"/>
</dbReference>
<dbReference type="EMBL" id="MKHE01000025">
    <property type="protein sequence ID" value="OWK02271.1"/>
    <property type="molecule type" value="Genomic_DNA"/>
</dbReference>
<dbReference type="Pfam" id="PF00620">
    <property type="entry name" value="RhoGAP"/>
    <property type="match status" value="1"/>
</dbReference>
<dbReference type="PROSITE" id="PS50238">
    <property type="entry name" value="RHOGAP"/>
    <property type="match status" value="1"/>
</dbReference>
<dbReference type="Gene3D" id="1.10.555.10">
    <property type="entry name" value="Rho GTPase activation protein"/>
    <property type="match status" value="1"/>
</dbReference>
<dbReference type="Proteomes" id="UP000242450">
    <property type="component" value="Chromosome 25"/>
</dbReference>
<dbReference type="GO" id="GO:0005096">
    <property type="term" value="F:GTPase activator activity"/>
    <property type="evidence" value="ECO:0007669"/>
    <property type="project" value="UniProtKB-KW"/>
</dbReference>
<dbReference type="InterPro" id="IPR000198">
    <property type="entry name" value="RhoGAP_dom"/>
</dbReference>
<comment type="caution">
    <text evidence="3">The sequence shown here is derived from an EMBL/GenBank/DDBJ whole genome shotgun (WGS) entry which is preliminary data.</text>
</comment>
<dbReference type="InterPro" id="IPR051854">
    <property type="entry name" value="Rho-type_GAP"/>
</dbReference>
<dbReference type="SMART" id="SM00324">
    <property type="entry name" value="RhoGAP"/>
    <property type="match status" value="1"/>
</dbReference>
<dbReference type="AlphaFoldDB" id="A0A212C8G3"/>
<protein>
    <submittedName>
        <fullName evidence="3">PIK3R1</fullName>
    </submittedName>
</protein>
<organism evidence="3 4">
    <name type="scientific">Cervus elaphus hippelaphus</name>
    <name type="common">European red deer</name>
    <dbReference type="NCBI Taxonomy" id="46360"/>
    <lineage>
        <taxon>Eukaryota</taxon>
        <taxon>Metazoa</taxon>
        <taxon>Chordata</taxon>
        <taxon>Craniata</taxon>
        <taxon>Vertebrata</taxon>
        <taxon>Euteleostomi</taxon>
        <taxon>Mammalia</taxon>
        <taxon>Eutheria</taxon>
        <taxon>Laurasiatheria</taxon>
        <taxon>Artiodactyla</taxon>
        <taxon>Ruminantia</taxon>
        <taxon>Pecora</taxon>
        <taxon>Cervidae</taxon>
        <taxon>Cervinae</taxon>
        <taxon>Cervus</taxon>
    </lineage>
</organism>
<dbReference type="PANTHER" id="PTHR46075">
    <property type="entry name" value="CHIMERIN FAMILY MEMBER"/>
    <property type="match status" value="1"/>
</dbReference>
<reference evidence="3 4" key="1">
    <citation type="journal article" date="2018" name="Mol. Genet. Genomics">
        <title>The red deer Cervus elaphus genome CerEla1.0: sequencing, annotating, genes, and chromosomes.</title>
        <authorList>
            <person name="Bana N.A."/>
            <person name="Nyiri A."/>
            <person name="Nagy J."/>
            <person name="Frank K."/>
            <person name="Nagy T."/>
            <person name="Steger V."/>
            <person name="Schiller M."/>
            <person name="Lakatos P."/>
            <person name="Sugar L."/>
            <person name="Horn P."/>
            <person name="Barta E."/>
            <person name="Orosz L."/>
        </authorList>
    </citation>
    <scope>NUCLEOTIDE SEQUENCE [LARGE SCALE GENOMIC DNA]</scope>
    <source>
        <strain evidence="3">Hungarian</strain>
    </source>
</reference>
<sequence length="332" mass="35753">MDLRQRPEKPLRQGIWASGEPSDLRDLVSGSFSLLLTALDYPRSNVTAGLFVLAASTLPDLAEQFAPPDVAPPLLIKLVEAIEKKGLECSTLYRTQSSSSPAELRQLLDCDAASLDLEMFDVHVLADAFKRYLLDLPNPVIPVAVFSELISLASGMLSLLRVSLNRCGWTCKLNWVSGGAWISGPALLRHLAPVPLTQCTRWIAVPSSPDSAILFCGTQGASPHWMCSHAVTRPREPPPVDQFASLFPAGGSPGLPWDTCGAVCWRVGEVDASAAFWALLRGSGLTSKALILFSAERAQPLPVFGSASRLAALRPLEPLRAALPPQPLEDLF</sequence>
<evidence type="ECO:0000313" key="4">
    <source>
        <dbReference type="Proteomes" id="UP000242450"/>
    </source>
</evidence>
<evidence type="ECO:0000313" key="3">
    <source>
        <dbReference type="EMBL" id="OWK02271.1"/>
    </source>
</evidence>
<dbReference type="PANTHER" id="PTHR46075:SF5">
    <property type="entry name" value="PHOSPHATIDYLINOSITOL 3-KINASE REGULATORY SUBUNIT ALPHA"/>
    <property type="match status" value="1"/>
</dbReference>
<name>A0A212C8G3_CEREH</name>
<evidence type="ECO:0000259" key="2">
    <source>
        <dbReference type="PROSITE" id="PS50238"/>
    </source>
</evidence>
<keyword evidence="4" id="KW-1185">Reference proteome</keyword>